<organism evidence="1">
    <name type="scientific">Sesamum angustifolium</name>
    <dbReference type="NCBI Taxonomy" id="2727405"/>
    <lineage>
        <taxon>Eukaryota</taxon>
        <taxon>Viridiplantae</taxon>
        <taxon>Streptophyta</taxon>
        <taxon>Embryophyta</taxon>
        <taxon>Tracheophyta</taxon>
        <taxon>Spermatophyta</taxon>
        <taxon>Magnoliopsida</taxon>
        <taxon>eudicotyledons</taxon>
        <taxon>Gunneridae</taxon>
        <taxon>Pentapetalae</taxon>
        <taxon>asterids</taxon>
        <taxon>lamiids</taxon>
        <taxon>Lamiales</taxon>
        <taxon>Pedaliaceae</taxon>
        <taxon>Sesamum</taxon>
    </lineage>
</organism>
<reference evidence="1" key="1">
    <citation type="submission" date="2020-06" db="EMBL/GenBank/DDBJ databases">
        <authorList>
            <person name="Li T."/>
            <person name="Hu X."/>
            <person name="Zhang T."/>
            <person name="Song X."/>
            <person name="Zhang H."/>
            <person name="Dai N."/>
            <person name="Sheng W."/>
            <person name="Hou X."/>
            <person name="Wei L."/>
        </authorList>
    </citation>
    <scope>NUCLEOTIDE SEQUENCE</scope>
    <source>
        <strain evidence="1">G01</strain>
        <tissue evidence="1">Leaf</tissue>
    </source>
</reference>
<evidence type="ECO:0000313" key="1">
    <source>
        <dbReference type="EMBL" id="KAL0286026.1"/>
    </source>
</evidence>
<comment type="caution">
    <text evidence="1">The sequence shown here is derived from an EMBL/GenBank/DDBJ whole genome shotgun (WGS) entry which is preliminary data.</text>
</comment>
<reference evidence="1" key="2">
    <citation type="journal article" date="2024" name="Plant">
        <title>Genomic evolution and insights into agronomic trait innovations of Sesamum species.</title>
        <authorList>
            <person name="Miao H."/>
            <person name="Wang L."/>
            <person name="Qu L."/>
            <person name="Liu H."/>
            <person name="Sun Y."/>
            <person name="Le M."/>
            <person name="Wang Q."/>
            <person name="Wei S."/>
            <person name="Zheng Y."/>
            <person name="Lin W."/>
            <person name="Duan Y."/>
            <person name="Cao H."/>
            <person name="Xiong S."/>
            <person name="Wang X."/>
            <person name="Wei L."/>
            <person name="Li C."/>
            <person name="Ma Q."/>
            <person name="Ju M."/>
            <person name="Zhao R."/>
            <person name="Li G."/>
            <person name="Mu C."/>
            <person name="Tian Q."/>
            <person name="Mei H."/>
            <person name="Zhang T."/>
            <person name="Gao T."/>
            <person name="Zhang H."/>
        </authorList>
    </citation>
    <scope>NUCLEOTIDE SEQUENCE</scope>
    <source>
        <strain evidence="1">G01</strain>
    </source>
</reference>
<dbReference type="EMBL" id="JACGWK010001559">
    <property type="protein sequence ID" value="KAL0286026.1"/>
    <property type="molecule type" value="Genomic_DNA"/>
</dbReference>
<name>A0AAW2IV80_9LAMI</name>
<dbReference type="AlphaFoldDB" id="A0AAW2IV80"/>
<protein>
    <submittedName>
        <fullName evidence="1">Uncharacterized protein</fullName>
    </submittedName>
</protein>
<accession>A0AAW2IV80</accession>
<gene>
    <name evidence="1" type="ORF">Sangu_2753000</name>
</gene>
<proteinExistence type="predicted"/>
<sequence>MSGRMIKWVVEPGEYEVPYQPRMVIKAQPLAEFMNEATLAKVGEGKWFLYVDGSYTPLLEVELESSTPARKEMSLNTP</sequence>